<accession>A0A9Q0HKZ6</accession>
<evidence type="ECO:0000259" key="8">
    <source>
        <dbReference type="Pfam" id="PF23559"/>
    </source>
</evidence>
<dbReference type="InterPro" id="IPR002182">
    <property type="entry name" value="NB-ARC"/>
</dbReference>
<dbReference type="Gene3D" id="1.10.8.430">
    <property type="entry name" value="Helical domain of apoptotic protease-activating factors"/>
    <property type="match status" value="1"/>
</dbReference>
<dbReference type="EMBL" id="JAMQYH010000004">
    <property type="protein sequence ID" value="KAJ1690072.1"/>
    <property type="molecule type" value="Genomic_DNA"/>
</dbReference>
<evidence type="ECO:0000256" key="2">
    <source>
        <dbReference type="ARBA" id="ARBA00022614"/>
    </source>
</evidence>
<dbReference type="Pfam" id="PF23559">
    <property type="entry name" value="WHD_DRP"/>
    <property type="match status" value="1"/>
</dbReference>
<dbReference type="InterPro" id="IPR032675">
    <property type="entry name" value="LRR_dom_sf"/>
</dbReference>
<evidence type="ECO:0000259" key="6">
    <source>
        <dbReference type="Pfam" id="PF00931"/>
    </source>
</evidence>
<keyword evidence="4" id="KW-0547">Nucleotide-binding</keyword>
<keyword evidence="11" id="KW-1185">Reference proteome</keyword>
<comment type="caution">
    <text evidence="10">The sequence shown here is derived from an EMBL/GenBank/DDBJ whole genome shotgun (WGS) entry which is preliminary data.</text>
</comment>
<dbReference type="FunFam" id="1.10.10.10:FF:000322">
    <property type="entry name" value="Probable disease resistance protein At1g63360"/>
    <property type="match status" value="1"/>
</dbReference>
<keyword evidence="5" id="KW-0611">Plant defense</keyword>
<keyword evidence="2" id="KW-0433">Leucine-rich repeat</keyword>
<dbReference type="InterPro" id="IPR042197">
    <property type="entry name" value="Apaf_helical"/>
</dbReference>
<sequence>MAMSLVSFVVGKLSDLMVKEAELLGGVWQQVEWAERELKRIQCCLRDADTKQRKGDARAENWLNELRGVAFRIDDAIDTFYLELEENSHNNRHSDRSVFHKIPKLSKEVPILHKLANELGAIQKLLEEISKSKDDYAIEPLQGQGRELDVVVLPQRRTAYHDVDETEVVGLDADRNSILQLLLNYEAIPRRAVITIVGAGGLGKTTLARMVYNRAKIDFKYHLMLSVSEQFSLNNLLTKMISELEGSEPKKKWEVGHLINDLRDLLSSKRYMIILDDVWEIDLWEQLKYALPDDKNGSRVLMTSRFMNVAKSADSKMTPYELAFLNEKKSLDLFLKKALPYQESDEECPCYLLELADKLSRKCKGLPLALIVLGGIISTRDKTFHDWKRVSDTLDWHEEGKDCMQVLAMSYEDMPYYLKACFLYLASFPEDYVICARSLISMWVAEGIIPRHEKRTTEDTAEVFLEQLVQRSLVQVSSRHTNGSIKYCRVHDLLRDLALHEGIKENFVSVFPKPQDSVNHLDRVTRRASLQSNCAEFIEYVSLTARSLFLFGQGMPMYSEFKLLRILEIVGAGEIELRGLDRLIHLKYLGIRNCMWLEFSNDCSLGRLKNLETLNLRGTTLVDGDIPIGLWTIGTLRHAICGRIPVCAPPSNVDLRNLRTLKSICVPDTRKTHLPCLKNLRKLGVQNKHGKNWDGVVHLLGTLSHLLSIYVWNDGQGQCIPMEIVYPTMIPNYQNLQSLSLWGCWSEGVTLEASLFPPHLVKLDLGYSKLRQDPMLELGKFKNLKKLELHGNVYIGGMEMICPAGFPVLENLFIDLTGITSFTVKEGVMPKLKHFQNYNHKTILNMPPELKHFAK</sequence>
<dbReference type="InterPro" id="IPR027417">
    <property type="entry name" value="P-loop_NTPase"/>
</dbReference>
<feature type="domain" description="Disease resistance N-terminal" evidence="7">
    <location>
        <begin position="6"/>
        <end position="94"/>
    </location>
</feature>
<feature type="domain" description="Disease resistance R13L4/SHOC-2-like LRR" evidence="9">
    <location>
        <begin position="545"/>
        <end position="836"/>
    </location>
</feature>
<dbReference type="GO" id="GO:0043531">
    <property type="term" value="F:ADP binding"/>
    <property type="evidence" value="ECO:0007669"/>
    <property type="project" value="InterPro"/>
</dbReference>
<evidence type="ECO:0000313" key="11">
    <source>
        <dbReference type="Proteomes" id="UP001151287"/>
    </source>
</evidence>
<protein>
    <submittedName>
        <fullName evidence="10">Uncharacterized protein</fullName>
    </submittedName>
</protein>
<dbReference type="SUPFAM" id="SSF52540">
    <property type="entry name" value="P-loop containing nucleoside triphosphate hydrolases"/>
    <property type="match status" value="1"/>
</dbReference>
<dbReference type="Gene3D" id="1.20.5.4130">
    <property type="match status" value="1"/>
</dbReference>
<evidence type="ECO:0000256" key="3">
    <source>
        <dbReference type="ARBA" id="ARBA00022737"/>
    </source>
</evidence>
<evidence type="ECO:0000259" key="9">
    <source>
        <dbReference type="Pfam" id="PF23598"/>
    </source>
</evidence>
<dbReference type="FunFam" id="3.40.50.300:FF:001091">
    <property type="entry name" value="Probable disease resistance protein At1g61300"/>
    <property type="match status" value="1"/>
</dbReference>
<dbReference type="PANTHER" id="PTHR23155:SF1193">
    <property type="entry name" value="DISEASE RESISTANCE PROTEIN RPP13-RELATED"/>
    <property type="match status" value="1"/>
</dbReference>
<comment type="similarity">
    <text evidence="1">Belongs to the disease resistance NB-LRR family.</text>
</comment>
<dbReference type="InterPro" id="IPR055414">
    <property type="entry name" value="LRR_R13L4/SHOC2-like"/>
</dbReference>
<keyword evidence="3" id="KW-0677">Repeat</keyword>
<evidence type="ECO:0000313" key="10">
    <source>
        <dbReference type="EMBL" id="KAJ1690072.1"/>
    </source>
</evidence>
<dbReference type="InterPro" id="IPR041118">
    <property type="entry name" value="Rx_N"/>
</dbReference>
<dbReference type="Pfam" id="PF18052">
    <property type="entry name" value="Rx_N"/>
    <property type="match status" value="1"/>
</dbReference>
<dbReference type="GO" id="GO:0002758">
    <property type="term" value="P:innate immune response-activating signaling pathway"/>
    <property type="evidence" value="ECO:0007669"/>
    <property type="project" value="UniProtKB-ARBA"/>
</dbReference>
<evidence type="ECO:0000256" key="1">
    <source>
        <dbReference type="ARBA" id="ARBA00008894"/>
    </source>
</evidence>
<evidence type="ECO:0000256" key="5">
    <source>
        <dbReference type="ARBA" id="ARBA00022821"/>
    </source>
</evidence>
<reference evidence="10" key="1">
    <citation type="journal article" date="2022" name="Cell">
        <title>Repeat-based holocentromeres influence genome architecture and karyotype evolution.</title>
        <authorList>
            <person name="Hofstatter P.G."/>
            <person name="Thangavel G."/>
            <person name="Lux T."/>
            <person name="Neumann P."/>
            <person name="Vondrak T."/>
            <person name="Novak P."/>
            <person name="Zhang M."/>
            <person name="Costa L."/>
            <person name="Castellani M."/>
            <person name="Scott A."/>
            <person name="Toegelov H."/>
            <person name="Fuchs J."/>
            <person name="Mata-Sucre Y."/>
            <person name="Dias Y."/>
            <person name="Vanzela A.L.L."/>
            <person name="Huettel B."/>
            <person name="Almeida C.C.S."/>
            <person name="Simkova H."/>
            <person name="Souza G."/>
            <person name="Pedrosa-Harand A."/>
            <person name="Macas J."/>
            <person name="Mayer K.F.X."/>
            <person name="Houben A."/>
            <person name="Marques A."/>
        </authorList>
    </citation>
    <scope>NUCLEOTIDE SEQUENCE</scope>
    <source>
        <strain evidence="10">RhyBre1mFocal</strain>
    </source>
</reference>
<feature type="domain" description="Disease resistance protein winged helix" evidence="8">
    <location>
        <begin position="428"/>
        <end position="498"/>
    </location>
</feature>
<dbReference type="Gene3D" id="3.80.10.10">
    <property type="entry name" value="Ribonuclease Inhibitor"/>
    <property type="match status" value="1"/>
</dbReference>
<organism evidence="10 11">
    <name type="scientific">Rhynchospora breviuscula</name>
    <dbReference type="NCBI Taxonomy" id="2022672"/>
    <lineage>
        <taxon>Eukaryota</taxon>
        <taxon>Viridiplantae</taxon>
        <taxon>Streptophyta</taxon>
        <taxon>Embryophyta</taxon>
        <taxon>Tracheophyta</taxon>
        <taxon>Spermatophyta</taxon>
        <taxon>Magnoliopsida</taxon>
        <taxon>Liliopsida</taxon>
        <taxon>Poales</taxon>
        <taxon>Cyperaceae</taxon>
        <taxon>Cyperoideae</taxon>
        <taxon>Rhynchosporeae</taxon>
        <taxon>Rhynchospora</taxon>
    </lineage>
</organism>
<dbReference type="InterPro" id="IPR036388">
    <property type="entry name" value="WH-like_DNA-bd_sf"/>
</dbReference>
<dbReference type="AlphaFoldDB" id="A0A9Q0HKZ6"/>
<name>A0A9Q0HKZ6_9POAL</name>
<dbReference type="SUPFAM" id="SSF52058">
    <property type="entry name" value="L domain-like"/>
    <property type="match status" value="1"/>
</dbReference>
<dbReference type="Gene3D" id="1.10.10.10">
    <property type="entry name" value="Winged helix-like DNA-binding domain superfamily/Winged helix DNA-binding domain"/>
    <property type="match status" value="1"/>
</dbReference>
<dbReference type="InterPro" id="IPR044974">
    <property type="entry name" value="Disease_R_plants"/>
</dbReference>
<dbReference type="Proteomes" id="UP001151287">
    <property type="component" value="Unassembled WGS sequence"/>
</dbReference>
<evidence type="ECO:0000259" key="7">
    <source>
        <dbReference type="Pfam" id="PF18052"/>
    </source>
</evidence>
<dbReference type="InterPro" id="IPR038005">
    <property type="entry name" value="RX-like_CC"/>
</dbReference>
<dbReference type="Pfam" id="PF23598">
    <property type="entry name" value="LRR_14"/>
    <property type="match status" value="1"/>
</dbReference>
<dbReference type="InterPro" id="IPR058922">
    <property type="entry name" value="WHD_DRP"/>
</dbReference>
<dbReference type="Pfam" id="PF00931">
    <property type="entry name" value="NB-ARC"/>
    <property type="match status" value="1"/>
</dbReference>
<dbReference type="GO" id="GO:0042742">
    <property type="term" value="P:defense response to bacterium"/>
    <property type="evidence" value="ECO:0007669"/>
    <property type="project" value="UniProtKB-ARBA"/>
</dbReference>
<dbReference type="Gene3D" id="3.40.50.300">
    <property type="entry name" value="P-loop containing nucleotide triphosphate hydrolases"/>
    <property type="match status" value="1"/>
</dbReference>
<feature type="domain" description="NB-ARC" evidence="6">
    <location>
        <begin position="178"/>
        <end position="340"/>
    </location>
</feature>
<dbReference type="PRINTS" id="PR00364">
    <property type="entry name" value="DISEASERSIST"/>
</dbReference>
<evidence type="ECO:0000256" key="4">
    <source>
        <dbReference type="ARBA" id="ARBA00022741"/>
    </source>
</evidence>
<dbReference type="CDD" id="cd14798">
    <property type="entry name" value="RX-CC_like"/>
    <property type="match status" value="1"/>
</dbReference>
<gene>
    <name evidence="10" type="ORF">LUZ63_014227</name>
</gene>
<dbReference type="OrthoDB" id="646178at2759"/>
<dbReference type="GO" id="GO:0009626">
    <property type="term" value="P:plant-type hypersensitive response"/>
    <property type="evidence" value="ECO:0007669"/>
    <property type="project" value="UniProtKB-ARBA"/>
</dbReference>
<proteinExistence type="inferred from homology"/>
<dbReference type="PANTHER" id="PTHR23155">
    <property type="entry name" value="DISEASE RESISTANCE PROTEIN RP"/>
    <property type="match status" value="1"/>
</dbReference>